<name>A0A4Y6UZK5_SACBS</name>
<organism evidence="2 3">
    <name type="scientific">Saccharibacillus brassicae</name>
    <dbReference type="NCBI Taxonomy" id="2583377"/>
    <lineage>
        <taxon>Bacteria</taxon>
        <taxon>Bacillati</taxon>
        <taxon>Bacillota</taxon>
        <taxon>Bacilli</taxon>
        <taxon>Bacillales</taxon>
        <taxon>Paenibacillaceae</taxon>
        <taxon>Saccharibacillus</taxon>
    </lineage>
</organism>
<dbReference type="Gene3D" id="1.20.120.450">
    <property type="entry name" value="dinb family like domain"/>
    <property type="match status" value="1"/>
</dbReference>
<dbReference type="OrthoDB" id="4295522at2"/>
<dbReference type="InterPro" id="IPR024775">
    <property type="entry name" value="DinB-like"/>
</dbReference>
<evidence type="ECO:0000313" key="3">
    <source>
        <dbReference type="Proteomes" id="UP000316968"/>
    </source>
</evidence>
<reference evidence="2 3" key="1">
    <citation type="submission" date="2019-06" db="EMBL/GenBank/DDBJ databases">
        <title>Saccharibacillus brassicae sp. nov., an endophytic bacterium isolated from Chinese cabbage seeds (Brassica pekinensis).</title>
        <authorList>
            <person name="Jiang L."/>
            <person name="Lee J."/>
            <person name="Kim S.W."/>
        </authorList>
    </citation>
    <scope>NUCLEOTIDE SEQUENCE [LARGE SCALE GENOMIC DNA]</scope>
    <source>
        <strain evidence="3">KCTC 43072 / ATSA2</strain>
    </source>
</reference>
<keyword evidence="3" id="KW-1185">Reference proteome</keyword>
<dbReference type="Pfam" id="PF12867">
    <property type="entry name" value="DinB_2"/>
    <property type="match status" value="1"/>
</dbReference>
<dbReference type="Proteomes" id="UP000316968">
    <property type="component" value="Chromosome"/>
</dbReference>
<dbReference type="InterPro" id="IPR034660">
    <property type="entry name" value="DinB/YfiT-like"/>
</dbReference>
<proteinExistence type="predicted"/>
<evidence type="ECO:0000259" key="1">
    <source>
        <dbReference type="Pfam" id="PF12867"/>
    </source>
</evidence>
<accession>A0A4Y6UZK5</accession>
<dbReference type="RefSeq" id="WP_141449729.1">
    <property type="nucleotide sequence ID" value="NZ_CP041217.1"/>
</dbReference>
<gene>
    <name evidence="2" type="ORF">FFV09_21400</name>
</gene>
<dbReference type="EMBL" id="CP041217">
    <property type="protein sequence ID" value="QDH23192.1"/>
    <property type="molecule type" value="Genomic_DNA"/>
</dbReference>
<dbReference type="AlphaFoldDB" id="A0A4Y6UZK5"/>
<dbReference type="KEGG" id="saca:FFV09_21400"/>
<protein>
    <submittedName>
        <fullName evidence="2">DinB family protein</fullName>
    </submittedName>
</protein>
<sequence>MTDEFVFKLMDRAQAGILKYAESASVESRSIIPEGFSNNLHWNLGHILAVSDRVVNGLSGREPVLPAAYASYFAPGTRPSEWQGEPPAWDELIEQLRTLTQRFRDSYADKQGEPLANTDNFAKAETLGDLLLLNVSHMNQHLGIMNALTRVTRN</sequence>
<feature type="domain" description="DinB-like" evidence="1">
    <location>
        <begin position="10"/>
        <end position="145"/>
    </location>
</feature>
<dbReference type="SUPFAM" id="SSF109854">
    <property type="entry name" value="DinB/YfiT-like putative metalloenzymes"/>
    <property type="match status" value="1"/>
</dbReference>
<evidence type="ECO:0000313" key="2">
    <source>
        <dbReference type="EMBL" id="QDH23192.1"/>
    </source>
</evidence>